<keyword evidence="2" id="KW-0732">Signal</keyword>
<feature type="signal peptide" evidence="2">
    <location>
        <begin position="1"/>
        <end position="27"/>
    </location>
</feature>
<feature type="chain" id="PRO_5003049700" description="Integral membrane protein" evidence="2">
    <location>
        <begin position="28"/>
        <end position="130"/>
    </location>
</feature>
<feature type="transmembrane region" description="Helical" evidence="1">
    <location>
        <begin position="37"/>
        <end position="60"/>
    </location>
</feature>
<proteinExistence type="predicted"/>
<evidence type="ECO:0008006" key="5">
    <source>
        <dbReference type="Google" id="ProtNLM"/>
    </source>
</evidence>
<gene>
    <name evidence="3" type="ordered locus">Snas_5048</name>
</gene>
<feature type="transmembrane region" description="Helical" evidence="1">
    <location>
        <begin position="67"/>
        <end position="85"/>
    </location>
</feature>
<dbReference type="EMBL" id="CP001778">
    <property type="protein sequence ID" value="ADD44685.1"/>
    <property type="molecule type" value="Genomic_DNA"/>
</dbReference>
<sequence length="130" mass="14079">MRKVFAVFATLVGSVVAAISIATPAYAAFHDRVANPYLHTLLDALTLAIVTSPLWTAYLWGANRRRGLIALIAVVQVPVAVFSFVPIPDPALHAIALALSLTITVTSLWYVRRAAKLDAVEARTERITAR</sequence>
<dbReference type="Proteomes" id="UP000000844">
    <property type="component" value="Chromosome"/>
</dbReference>
<evidence type="ECO:0000313" key="4">
    <source>
        <dbReference type="Proteomes" id="UP000000844"/>
    </source>
</evidence>
<keyword evidence="1" id="KW-0812">Transmembrane</keyword>
<feature type="transmembrane region" description="Helical" evidence="1">
    <location>
        <begin position="91"/>
        <end position="111"/>
    </location>
</feature>
<organism evidence="3 4">
    <name type="scientific">Stackebrandtia nassauensis (strain DSM 44728 / CIP 108903 / NRRL B-16338 / NBRC 102104 / LLR-40K-21)</name>
    <dbReference type="NCBI Taxonomy" id="446470"/>
    <lineage>
        <taxon>Bacteria</taxon>
        <taxon>Bacillati</taxon>
        <taxon>Actinomycetota</taxon>
        <taxon>Actinomycetes</taxon>
        <taxon>Glycomycetales</taxon>
        <taxon>Glycomycetaceae</taxon>
        <taxon>Stackebrandtia</taxon>
    </lineage>
</organism>
<accession>D3QAN9</accession>
<protein>
    <recommendedName>
        <fullName evidence="5">Integral membrane protein</fullName>
    </recommendedName>
</protein>
<dbReference type="HOGENOM" id="CLU_1936844_0_0_11"/>
<dbReference type="AlphaFoldDB" id="D3QAN9"/>
<keyword evidence="1" id="KW-1133">Transmembrane helix</keyword>
<dbReference type="OrthoDB" id="3297195at2"/>
<dbReference type="KEGG" id="sna:Snas_5048"/>
<keyword evidence="1" id="KW-0472">Membrane</keyword>
<evidence type="ECO:0000256" key="2">
    <source>
        <dbReference type="SAM" id="SignalP"/>
    </source>
</evidence>
<dbReference type="RefSeq" id="WP_013020256.1">
    <property type="nucleotide sequence ID" value="NC_013947.1"/>
</dbReference>
<keyword evidence="4" id="KW-1185">Reference proteome</keyword>
<evidence type="ECO:0000313" key="3">
    <source>
        <dbReference type="EMBL" id="ADD44685.1"/>
    </source>
</evidence>
<evidence type="ECO:0000256" key="1">
    <source>
        <dbReference type="SAM" id="Phobius"/>
    </source>
</evidence>
<name>D3QAN9_STANL</name>
<dbReference type="eggNOG" id="ENOG50343FW">
    <property type="taxonomic scope" value="Bacteria"/>
</dbReference>
<reference evidence="3 4" key="1">
    <citation type="journal article" date="2009" name="Stand. Genomic Sci.">
        <title>Complete genome sequence of Stackebrandtia nassauensis type strain (LLR-40K-21).</title>
        <authorList>
            <person name="Munk C."/>
            <person name="Lapidus A."/>
            <person name="Copeland A."/>
            <person name="Jando M."/>
            <person name="Mayilraj S."/>
            <person name="Glavina Del Rio T."/>
            <person name="Nolan M."/>
            <person name="Chen F."/>
            <person name="Lucas S."/>
            <person name="Tice H."/>
            <person name="Cheng J.F."/>
            <person name="Han C."/>
            <person name="Detter J.C."/>
            <person name="Bruce D."/>
            <person name="Goodwin L."/>
            <person name="Chain P."/>
            <person name="Pitluck S."/>
            <person name="Goker M."/>
            <person name="Ovchinikova G."/>
            <person name="Pati A."/>
            <person name="Ivanova N."/>
            <person name="Mavromatis K."/>
            <person name="Chen A."/>
            <person name="Palaniappan K."/>
            <person name="Land M."/>
            <person name="Hauser L."/>
            <person name="Chang Y.J."/>
            <person name="Jeffries C.D."/>
            <person name="Bristow J."/>
            <person name="Eisen J.A."/>
            <person name="Markowitz V."/>
            <person name="Hugenholtz P."/>
            <person name="Kyrpides N.C."/>
            <person name="Klenk H.P."/>
        </authorList>
    </citation>
    <scope>NUCLEOTIDE SEQUENCE [LARGE SCALE GENOMIC DNA]</scope>
    <source>
        <strain evidence="4">DSM 44728 / CIP 108903 / NRRL B-16338 / NBRC 102104 / LLR-40K-21</strain>
    </source>
</reference>